<reference evidence="1" key="1">
    <citation type="submission" date="2021-06" db="EMBL/GenBank/DDBJ databases">
        <authorList>
            <person name="Kallberg Y."/>
            <person name="Tangrot J."/>
            <person name="Rosling A."/>
        </authorList>
    </citation>
    <scope>NUCLEOTIDE SEQUENCE</scope>
    <source>
        <strain evidence="1">MA461A</strain>
    </source>
</reference>
<proteinExistence type="predicted"/>
<name>A0ACA9N866_9GLOM</name>
<protein>
    <submittedName>
        <fullName evidence="1">31663_t:CDS:1</fullName>
    </submittedName>
</protein>
<feature type="non-terminal residue" evidence="1">
    <location>
        <position position="825"/>
    </location>
</feature>
<comment type="caution">
    <text evidence="1">The sequence shown here is derived from an EMBL/GenBank/DDBJ whole genome shotgun (WGS) entry which is preliminary data.</text>
</comment>
<organism evidence="1 2">
    <name type="scientific">Racocetra persica</name>
    <dbReference type="NCBI Taxonomy" id="160502"/>
    <lineage>
        <taxon>Eukaryota</taxon>
        <taxon>Fungi</taxon>
        <taxon>Fungi incertae sedis</taxon>
        <taxon>Mucoromycota</taxon>
        <taxon>Glomeromycotina</taxon>
        <taxon>Glomeromycetes</taxon>
        <taxon>Diversisporales</taxon>
        <taxon>Gigasporaceae</taxon>
        <taxon>Racocetra</taxon>
    </lineage>
</organism>
<evidence type="ECO:0000313" key="1">
    <source>
        <dbReference type="EMBL" id="CAG8641004.1"/>
    </source>
</evidence>
<accession>A0ACA9N866</accession>
<gene>
    <name evidence="1" type="ORF">RPERSI_LOCUS7480</name>
</gene>
<evidence type="ECO:0000313" key="2">
    <source>
        <dbReference type="Proteomes" id="UP000789920"/>
    </source>
</evidence>
<dbReference type="EMBL" id="CAJVQC010012697">
    <property type="protein sequence ID" value="CAG8641004.1"/>
    <property type="molecule type" value="Genomic_DNA"/>
</dbReference>
<dbReference type="Proteomes" id="UP000789920">
    <property type="component" value="Unassembled WGS sequence"/>
</dbReference>
<sequence>MSNENLSDVYTNLKFFAIFPALNVARVGNSEEYYVGSEIPGVYVGKGNESFRFKDAKQRVKPQAARFRIYGYDRNKELKREIKLTEADIAGVKIEITWTVELANKKAAHTKFDGILKYKESGPKRNANWPYDRSTLMAIAKESLSAEEPKTESDKSDINQKIKELPAEKELEAFVYRHSNDDKSGQKLRLGKIILEKTGSLLVIGGKGESGCIKDGGLITEYANNDYWYDDTSDGSSKSWVLVAPPKYAPGIPNLVSLYQIISETQHPVDPEHLIDPDVVFDLDNPATEENKKVNYFRDIRPIFEAVCRNSWVNKNAFNGHGLHKQGDFLNPDIEKHLQNPPGKNEDEDNKNEEWRRNILSRVRIPKYLASPAEFNGQAYDYFMPPLSGDGGIARPTAPNTYLTVTRGQYLLLQKWADGDFVKGNQPEKEYIYQFKMNEEDNPRYVENGEKKKFEEVVCDVHKQIKCLNKAALQWSVGGGLHPGIEMTFIAYDKNTFSKKHDFRINTQNIRPGDINAYLALPWQADFYECKTIWWPAQRPDVTIPEKRIDDIKKYGVRLEYFEDWTRGFETDEPRIGMPKWGDMDMVRKWDRQVSSVLLGFIVERNINNKQIDKAFFEFERDKIFKINIKEITTPTLDELYEMLKIAMKIELTNIPPYLYAMYSIKPGTEIGDEVRRQIRHVVAEEMLHLSLVANLITAIGRQPILYSQEMIPYYPNPLPHISQGTILVHLSKANKTTLETFIKIEEPDDIAREKKPETVQTTKLNNMDVAMQSIKLNPYDIDATSVGALYETIKEAFIFLTQKTKIKYNTLFQLGPGMGYTPRP</sequence>
<keyword evidence="2" id="KW-1185">Reference proteome</keyword>